<feature type="compositionally biased region" description="Basic residues" evidence="1">
    <location>
        <begin position="443"/>
        <end position="459"/>
    </location>
</feature>
<comment type="caution">
    <text evidence="2">The sequence shown here is derived from an EMBL/GenBank/DDBJ whole genome shotgun (WGS) entry which is preliminary data.</text>
</comment>
<name>A0A8H4NFP7_9HYPO</name>
<feature type="compositionally biased region" description="Low complexity" evidence="1">
    <location>
        <begin position="29"/>
        <end position="43"/>
    </location>
</feature>
<dbReference type="AlphaFoldDB" id="A0A8H4NFP7"/>
<reference evidence="2 3" key="1">
    <citation type="submission" date="2020-01" db="EMBL/GenBank/DDBJ databases">
        <title>Identification and distribution of gene clusters putatively required for synthesis of sphingolipid metabolism inhibitors in phylogenetically diverse species of the filamentous fungus Fusarium.</title>
        <authorList>
            <person name="Kim H.-S."/>
            <person name="Busman M."/>
            <person name="Brown D.W."/>
            <person name="Divon H."/>
            <person name="Uhlig S."/>
            <person name="Proctor R.H."/>
        </authorList>
    </citation>
    <scope>NUCLEOTIDE SEQUENCE [LARGE SCALE GENOMIC DNA]</scope>
    <source>
        <strain evidence="2 3">NRRL 13308</strain>
    </source>
</reference>
<dbReference type="EMBL" id="JAADJF010000159">
    <property type="protein sequence ID" value="KAF4436004.1"/>
    <property type="molecule type" value="Genomic_DNA"/>
</dbReference>
<gene>
    <name evidence="2" type="ORF">FACUT_6775</name>
</gene>
<keyword evidence="3" id="KW-1185">Reference proteome</keyword>
<evidence type="ECO:0000313" key="3">
    <source>
        <dbReference type="Proteomes" id="UP000536711"/>
    </source>
</evidence>
<feature type="region of interest" description="Disordered" evidence="1">
    <location>
        <begin position="170"/>
        <end position="200"/>
    </location>
</feature>
<feature type="compositionally biased region" description="Basic and acidic residues" evidence="1">
    <location>
        <begin position="318"/>
        <end position="341"/>
    </location>
</feature>
<feature type="compositionally biased region" description="Basic and acidic residues" evidence="1">
    <location>
        <begin position="105"/>
        <end position="116"/>
    </location>
</feature>
<proteinExistence type="predicted"/>
<sequence>MAAAGPSGCRLATGRAESTQNSHSADSARQLSPPRIPLRSRSPCESFTKIPKPSSRLSSSHRRHSYSSLVHSSKSSSGPSRSGSPTSSPASSVQEDSITDEEIKEPEPDLTKAPEHFKTVFSVPKALFHIDEDCRQWHFSFAPMQDVHVLVMELNEANLKPEKAEQQVRDLTQGSSSVAEPGPKIQPSERERKCPEVEKVTPAKLRRKRCERRRQLIENPNKMPLDERFEELAKWSEDVEADIDAAQGRNTVLFDDLGKASQDISRLTDEKLSLKTSKEKLEKQLEESRKHTTIADDDQTSAVPSARPLQPLASQNDQENRLAELQRENERLRQENDEMRNALEQPQSQNSPPEEPESQINEATPEEAQLRSADAGVEVPSADVEMGGITTGQDSTAPKDIEAPVMPVTPPAAPEAEETLVLNPQLLLSSINRDSKSRSDNVRRRRESRRHEQGRRREQKRLEREKAQQQQKRRSEKGEDARRLRKHHRKSPKTATTISKEFPDSDAIPHPFRSRIGSFKAPRYNIFTGVTVPKPRAVYSDELSSLLITAIITLCVFDAPSR</sequence>
<feature type="compositionally biased region" description="Low complexity" evidence="1">
    <location>
        <begin position="66"/>
        <end position="92"/>
    </location>
</feature>
<dbReference type="Proteomes" id="UP000536711">
    <property type="component" value="Unassembled WGS sequence"/>
</dbReference>
<feature type="compositionally biased region" description="Basic residues" evidence="1">
    <location>
        <begin position="483"/>
        <end position="492"/>
    </location>
</feature>
<accession>A0A8H4NFP7</accession>
<feature type="region of interest" description="Disordered" evidence="1">
    <location>
        <begin position="1"/>
        <end position="116"/>
    </location>
</feature>
<protein>
    <submittedName>
        <fullName evidence="2">Uncharacterized protein</fullName>
    </submittedName>
</protein>
<evidence type="ECO:0000313" key="2">
    <source>
        <dbReference type="EMBL" id="KAF4436004.1"/>
    </source>
</evidence>
<organism evidence="2 3">
    <name type="scientific">Fusarium acutatum</name>
    <dbReference type="NCBI Taxonomy" id="78861"/>
    <lineage>
        <taxon>Eukaryota</taxon>
        <taxon>Fungi</taxon>
        <taxon>Dikarya</taxon>
        <taxon>Ascomycota</taxon>
        <taxon>Pezizomycotina</taxon>
        <taxon>Sordariomycetes</taxon>
        <taxon>Hypocreomycetidae</taxon>
        <taxon>Hypocreales</taxon>
        <taxon>Nectriaceae</taxon>
        <taxon>Fusarium</taxon>
        <taxon>Fusarium fujikuroi species complex</taxon>
    </lineage>
</organism>
<feature type="compositionally biased region" description="Basic and acidic residues" evidence="1">
    <location>
        <begin position="274"/>
        <end position="294"/>
    </location>
</feature>
<dbReference type="OrthoDB" id="5100978at2759"/>
<feature type="compositionally biased region" description="Basic and acidic residues" evidence="1">
    <location>
        <begin position="433"/>
        <end position="442"/>
    </location>
</feature>
<evidence type="ECO:0000256" key="1">
    <source>
        <dbReference type="SAM" id="MobiDB-lite"/>
    </source>
</evidence>
<feature type="compositionally biased region" description="Basic and acidic residues" evidence="1">
    <location>
        <begin position="187"/>
        <end position="200"/>
    </location>
</feature>
<feature type="compositionally biased region" description="Polar residues" evidence="1">
    <location>
        <begin position="16"/>
        <end position="27"/>
    </location>
</feature>
<feature type="region of interest" description="Disordered" evidence="1">
    <location>
        <begin position="274"/>
        <end position="510"/>
    </location>
</feature>